<feature type="compositionally biased region" description="Polar residues" evidence="1">
    <location>
        <begin position="1"/>
        <end position="17"/>
    </location>
</feature>
<evidence type="ECO:0000313" key="2">
    <source>
        <dbReference type="EMBL" id="MED6189592.1"/>
    </source>
</evidence>
<gene>
    <name evidence="2" type="ORF">PIB30_097571</name>
</gene>
<comment type="caution">
    <text evidence="2">The sequence shown here is derived from an EMBL/GenBank/DDBJ whole genome shotgun (WGS) entry which is preliminary data.</text>
</comment>
<reference evidence="2 3" key="1">
    <citation type="journal article" date="2023" name="Plants (Basel)">
        <title>Bridging the Gap: Combining Genomics and Transcriptomics Approaches to Understand Stylosanthes scabra, an Orphan Legume from the Brazilian Caatinga.</title>
        <authorList>
            <person name="Ferreira-Neto J.R.C."/>
            <person name="da Silva M.D."/>
            <person name="Binneck E."/>
            <person name="de Melo N.F."/>
            <person name="da Silva R.H."/>
            <person name="de Melo A.L.T.M."/>
            <person name="Pandolfi V."/>
            <person name="Bustamante F.O."/>
            <person name="Brasileiro-Vidal A.C."/>
            <person name="Benko-Iseppon A.M."/>
        </authorList>
    </citation>
    <scope>NUCLEOTIDE SEQUENCE [LARGE SCALE GENOMIC DNA]</scope>
    <source>
        <tissue evidence="2">Leaves</tissue>
    </source>
</reference>
<dbReference type="EMBL" id="JASCZI010183652">
    <property type="protein sequence ID" value="MED6189592.1"/>
    <property type="molecule type" value="Genomic_DNA"/>
</dbReference>
<accession>A0ABU6WUQ1</accession>
<feature type="region of interest" description="Disordered" evidence="1">
    <location>
        <begin position="1"/>
        <end position="23"/>
    </location>
</feature>
<organism evidence="2 3">
    <name type="scientific">Stylosanthes scabra</name>
    <dbReference type="NCBI Taxonomy" id="79078"/>
    <lineage>
        <taxon>Eukaryota</taxon>
        <taxon>Viridiplantae</taxon>
        <taxon>Streptophyta</taxon>
        <taxon>Embryophyta</taxon>
        <taxon>Tracheophyta</taxon>
        <taxon>Spermatophyta</taxon>
        <taxon>Magnoliopsida</taxon>
        <taxon>eudicotyledons</taxon>
        <taxon>Gunneridae</taxon>
        <taxon>Pentapetalae</taxon>
        <taxon>rosids</taxon>
        <taxon>fabids</taxon>
        <taxon>Fabales</taxon>
        <taxon>Fabaceae</taxon>
        <taxon>Papilionoideae</taxon>
        <taxon>50 kb inversion clade</taxon>
        <taxon>dalbergioids sensu lato</taxon>
        <taxon>Dalbergieae</taxon>
        <taxon>Pterocarpus clade</taxon>
        <taxon>Stylosanthes</taxon>
    </lineage>
</organism>
<dbReference type="Proteomes" id="UP001341840">
    <property type="component" value="Unassembled WGS sequence"/>
</dbReference>
<evidence type="ECO:0000256" key="1">
    <source>
        <dbReference type="SAM" id="MobiDB-lite"/>
    </source>
</evidence>
<protein>
    <submittedName>
        <fullName evidence="2">Uncharacterized protein</fullName>
    </submittedName>
</protein>
<feature type="non-terminal residue" evidence="2">
    <location>
        <position position="76"/>
    </location>
</feature>
<name>A0ABU6WUQ1_9FABA</name>
<keyword evidence="3" id="KW-1185">Reference proteome</keyword>
<proteinExistence type="predicted"/>
<sequence>MSSTFMEEVSSLENAAGQTEEHGGVSGAAVTECRLLPLNLQNRGAHMKEIKEKGAPPLPNCGCCYRLRRRALTAGN</sequence>
<evidence type="ECO:0000313" key="3">
    <source>
        <dbReference type="Proteomes" id="UP001341840"/>
    </source>
</evidence>